<feature type="chain" id="PRO_5041287859" evidence="1">
    <location>
        <begin position="25"/>
        <end position="107"/>
    </location>
</feature>
<evidence type="ECO:0000313" key="2">
    <source>
        <dbReference type="EMBL" id="CAJ0586657.1"/>
    </source>
</evidence>
<feature type="non-terminal residue" evidence="2">
    <location>
        <position position="107"/>
    </location>
</feature>
<sequence length="107" mass="12360">MLRASTLFRAFFLLLALLAAVTVAQEPHQDDDSVPVANLLTNEHFRIPAELWEQLRAAQDVQEAQPRQRQFARNSRANGKPTFIRFGKRSKPHFIRFGKRDQQMGLM</sequence>
<dbReference type="EMBL" id="CATQJA010002709">
    <property type="protein sequence ID" value="CAJ0586657.1"/>
    <property type="molecule type" value="Genomic_DNA"/>
</dbReference>
<comment type="caution">
    <text evidence="2">The sequence shown here is derived from an EMBL/GenBank/DDBJ whole genome shotgun (WGS) entry which is preliminary data.</text>
</comment>
<evidence type="ECO:0000256" key="1">
    <source>
        <dbReference type="SAM" id="SignalP"/>
    </source>
</evidence>
<evidence type="ECO:0000313" key="3">
    <source>
        <dbReference type="Proteomes" id="UP001177023"/>
    </source>
</evidence>
<organism evidence="2 3">
    <name type="scientific">Mesorhabditis spiculigera</name>
    <dbReference type="NCBI Taxonomy" id="96644"/>
    <lineage>
        <taxon>Eukaryota</taxon>
        <taxon>Metazoa</taxon>
        <taxon>Ecdysozoa</taxon>
        <taxon>Nematoda</taxon>
        <taxon>Chromadorea</taxon>
        <taxon>Rhabditida</taxon>
        <taxon>Rhabditina</taxon>
        <taxon>Rhabditomorpha</taxon>
        <taxon>Rhabditoidea</taxon>
        <taxon>Rhabditidae</taxon>
        <taxon>Mesorhabditinae</taxon>
        <taxon>Mesorhabditis</taxon>
    </lineage>
</organism>
<dbReference type="Proteomes" id="UP001177023">
    <property type="component" value="Unassembled WGS sequence"/>
</dbReference>
<proteinExistence type="predicted"/>
<name>A0AA36GIF2_9BILA</name>
<accession>A0AA36GIF2</accession>
<gene>
    <name evidence="2" type="ORF">MSPICULIGERA_LOCUS24649</name>
</gene>
<protein>
    <submittedName>
        <fullName evidence="2">Uncharacterized protein</fullName>
    </submittedName>
</protein>
<feature type="signal peptide" evidence="1">
    <location>
        <begin position="1"/>
        <end position="24"/>
    </location>
</feature>
<reference evidence="2" key="1">
    <citation type="submission" date="2023-06" db="EMBL/GenBank/DDBJ databases">
        <authorList>
            <person name="Delattre M."/>
        </authorList>
    </citation>
    <scope>NUCLEOTIDE SEQUENCE</scope>
    <source>
        <strain evidence="2">AF72</strain>
    </source>
</reference>
<dbReference type="AlphaFoldDB" id="A0AA36GIF2"/>
<keyword evidence="1" id="KW-0732">Signal</keyword>
<keyword evidence="3" id="KW-1185">Reference proteome</keyword>